<dbReference type="Pfam" id="PF00082">
    <property type="entry name" value="Peptidase_S8"/>
    <property type="match status" value="1"/>
</dbReference>
<dbReference type="Pfam" id="PF00395">
    <property type="entry name" value="SLH"/>
    <property type="match status" value="2"/>
</dbReference>
<dbReference type="PROSITE" id="PS51892">
    <property type="entry name" value="SUBTILASE"/>
    <property type="match status" value="1"/>
</dbReference>
<dbReference type="InterPro" id="IPR041469">
    <property type="entry name" value="Subtilisin-like_FN3"/>
</dbReference>
<comment type="caution">
    <text evidence="8">The sequence shown here is derived from an EMBL/GenBank/DDBJ whole genome shotgun (WGS) entry which is preliminary data.</text>
</comment>
<dbReference type="Gene3D" id="3.50.30.30">
    <property type="match status" value="1"/>
</dbReference>
<evidence type="ECO:0000256" key="3">
    <source>
        <dbReference type="ARBA" id="ARBA00022825"/>
    </source>
</evidence>
<keyword evidence="3 4" id="KW-0720">Serine protease</keyword>
<dbReference type="PRINTS" id="PR00723">
    <property type="entry name" value="SUBTILISIN"/>
</dbReference>
<feature type="active site" description="Charge relay system" evidence="4">
    <location>
        <position position="206"/>
    </location>
</feature>
<dbReference type="InterPro" id="IPR006311">
    <property type="entry name" value="TAT_signal"/>
</dbReference>
<dbReference type="PROSITE" id="PS51272">
    <property type="entry name" value="SLH"/>
    <property type="match status" value="3"/>
</dbReference>
<evidence type="ECO:0000256" key="2">
    <source>
        <dbReference type="ARBA" id="ARBA00022801"/>
    </source>
</evidence>
<dbReference type="SUPFAM" id="SSF52743">
    <property type="entry name" value="Subtilisin-like"/>
    <property type="match status" value="1"/>
</dbReference>
<proteinExistence type="inferred from homology"/>
<name>A0ABV6F7X1_9MICC</name>
<feature type="signal peptide" evidence="6">
    <location>
        <begin position="1"/>
        <end position="35"/>
    </location>
</feature>
<feature type="domain" description="SLH" evidence="7">
    <location>
        <begin position="1022"/>
        <end position="1081"/>
    </location>
</feature>
<keyword evidence="9" id="KW-1185">Reference proteome</keyword>
<dbReference type="EMBL" id="JBHLWH010000039">
    <property type="protein sequence ID" value="MFC0249615.1"/>
    <property type="molecule type" value="Genomic_DNA"/>
</dbReference>
<reference evidence="8 9" key="1">
    <citation type="submission" date="2024-09" db="EMBL/GenBank/DDBJ databases">
        <authorList>
            <person name="Sun Q."/>
            <person name="Mori K."/>
        </authorList>
    </citation>
    <scope>NUCLEOTIDE SEQUENCE [LARGE SCALE GENOMIC DNA]</scope>
    <source>
        <strain evidence="8 9">CCM 7609</strain>
    </source>
</reference>
<dbReference type="CDD" id="cd02120">
    <property type="entry name" value="PA_subtilisin_like"/>
    <property type="match status" value="1"/>
</dbReference>
<feature type="region of interest" description="Disordered" evidence="5">
    <location>
        <begin position="1008"/>
        <end position="1029"/>
    </location>
</feature>
<keyword evidence="1 4" id="KW-0645">Protease</keyword>
<dbReference type="Gene3D" id="3.40.50.200">
    <property type="entry name" value="Peptidase S8/S53 domain"/>
    <property type="match status" value="1"/>
</dbReference>
<dbReference type="PROSITE" id="PS51318">
    <property type="entry name" value="TAT"/>
    <property type="match status" value="1"/>
</dbReference>
<dbReference type="InterPro" id="IPR000209">
    <property type="entry name" value="Peptidase_S8/S53_dom"/>
</dbReference>
<dbReference type="Pfam" id="PF17766">
    <property type="entry name" value="fn3_6"/>
    <property type="match status" value="1"/>
</dbReference>
<evidence type="ECO:0000313" key="8">
    <source>
        <dbReference type="EMBL" id="MFC0249615.1"/>
    </source>
</evidence>
<organism evidence="8 9">
    <name type="scientific">Citricoccus parietis</name>
    <dbReference type="NCBI Taxonomy" id="592307"/>
    <lineage>
        <taxon>Bacteria</taxon>
        <taxon>Bacillati</taxon>
        <taxon>Actinomycetota</taxon>
        <taxon>Actinomycetes</taxon>
        <taxon>Micrococcales</taxon>
        <taxon>Micrococcaceae</taxon>
        <taxon>Citricoccus</taxon>
    </lineage>
</organism>
<evidence type="ECO:0000313" key="9">
    <source>
        <dbReference type="Proteomes" id="UP001589766"/>
    </source>
</evidence>
<evidence type="ECO:0000256" key="4">
    <source>
        <dbReference type="PROSITE-ProRule" id="PRU01240"/>
    </source>
</evidence>
<keyword evidence="6" id="KW-0732">Signal</keyword>
<dbReference type="InterPro" id="IPR003137">
    <property type="entry name" value="PA_domain"/>
</dbReference>
<gene>
    <name evidence="8" type="ORF">ACFFIO_14005</name>
</gene>
<evidence type="ECO:0000256" key="1">
    <source>
        <dbReference type="ARBA" id="ARBA00022670"/>
    </source>
</evidence>
<sequence>MSKNPTTARRRRALTATLAGIGLLAAPFTALPAVAAPASGGPESSIDQALQSGADYRDGRYFVILKEEPAATYRGGTDGLSGTMSRQGGVDADSEAVKKYDRHLTAQQLEVAASVSADSAATDAERLPVERHFTTALNAFVSELTAEQARELSKDERVLGVTEVEEFAPDYSSTEFLGLPGSRGGWNNQFGGVEDAGKGVVVGVIDTGYFPDQAMLAGEPVEPLAGDPQVGEPYRTDAGDIAMLKADGTTFRGDCEAGEDFTGDECNSKVLSARYYSEEFETFVPEGDRDPNERLSPIDISSHGTHTATTAAGNHGVDQVMNGGASYGEGSGVAPESKVSVYKICWEDTDPDTGGCYSTASVSAIEQAIIDGVDVLNYSISGNNDSVADPVALAFKSAAEAGIFVSTSAGNSGPAAQTVNHSAPWVTSVAASTFSNELTGTVEFPDGSAFRGVSSMTEGVGPAEIVLASEVGLAGAEDIDLCAPGSLDPALAEGKIVVCDRGVYDRVAKSAEVDRAGGVGMVLVNIGGGSEDADLHAVPTVHTSDESIKELVASTDQTATLVVGDTTGLDPVPVPQIAGFSSRGPSTAVDSEMLKPDITAPGVNVLAGVSPLDPMYKGDSYGLMSGTSMAAPNLAGMAALMSAKYPDWSPMAVKSAMMTSAGDVVDADGAASPDNFSTGAGSADPVEMVAPGLVYESDARQWDALVLGQIAGRDVNVASIAVNDLLGSATVTRTVTATETGTWVAEGSVPGYEVTASPSTLSLTAGESATVEITLTRTNAPAEEWSQGSFTWARPGATDVTSPVAVRAVDVAAPEIITGEGSSGSADAEITPGVTGTLDPTIDGLGPATVEEFAKIPGGLFGGEDDSNHLMETVVPEGATSVTWSLNAGDTASDWDLFVVTPDGGVIQEATGSGSEQLVLADPAPGTYYAISNLYSSPESAEVPASMEAVVLAGDAGNLTVSPDPLVVETGQPTPVSLEWSGLAPGTWKGTVEWAAGTRTAVTVTVAEGEGPTDPTDPTECEAADFSDNTSGSPYYEPVRWMQCSGISVGRGDGSYGKSENLTRGAAMEFLYRYVDPEKESKPAKFSDVGKDHPNYDAISWASAQRIVGGHKDGTFRPSGSVTRGELATFLYRALGPNSVKGARSGYSDVPPSHRHAKAIAWLTMEGIAVGHTDGTFRPDRAVTRGESAAWLYRTHGVVTAE</sequence>
<protein>
    <submittedName>
        <fullName evidence="8">S8 family serine peptidase</fullName>
    </submittedName>
</protein>
<dbReference type="PANTHER" id="PTHR10795">
    <property type="entry name" value="PROPROTEIN CONVERTASE SUBTILISIN/KEXIN"/>
    <property type="match status" value="1"/>
</dbReference>
<dbReference type="Gene3D" id="2.60.120.380">
    <property type="match status" value="1"/>
</dbReference>
<comment type="similarity">
    <text evidence="4">Belongs to the peptidase S8 family.</text>
</comment>
<dbReference type="InterPro" id="IPR001119">
    <property type="entry name" value="SLH_dom"/>
</dbReference>
<dbReference type="InterPro" id="IPR015500">
    <property type="entry name" value="Peptidase_S8_subtilisin-rel"/>
</dbReference>
<dbReference type="RefSeq" id="WP_378042712.1">
    <property type="nucleotide sequence ID" value="NZ_JBHLWH010000039.1"/>
</dbReference>
<accession>A0ABV6F7X1</accession>
<dbReference type="InterPro" id="IPR034197">
    <property type="entry name" value="Peptidases_S8_3"/>
</dbReference>
<evidence type="ECO:0000256" key="5">
    <source>
        <dbReference type="SAM" id="MobiDB-lite"/>
    </source>
</evidence>
<evidence type="ECO:0000259" key="7">
    <source>
        <dbReference type="PROSITE" id="PS51272"/>
    </source>
</evidence>
<evidence type="ECO:0000256" key="6">
    <source>
        <dbReference type="SAM" id="SignalP"/>
    </source>
</evidence>
<dbReference type="Gene3D" id="2.60.40.2310">
    <property type="match status" value="1"/>
</dbReference>
<dbReference type="CDD" id="cd04852">
    <property type="entry name" value="Peptidases_S8_3"/>
    <property type="match status" value="1"/>
</dbReference>
<feature type="domain" description="SLH" evidence="7">
    <location>
        <begin position="1146"/>
        <end position="1202"/>
    </location>
</feature>
<feature type="domain" description="SLH" evidence="7">
    <location>
        <begin position="1082"/>
        <end position="1145"/>
    </location>
</feature>
<feature type="active site" description="Charge relay system" evidence="4">
    <location>
        <position position="628"/>
    </location>
</feature>
<dbReference type="Proteomes" id="UP001589766">
    <property type="component" value="Unassembled WGS sequence"/>
</dbReference>
<dbReference type="Pfam" id="PF02225">
    <property type="entry name" value="PA"/>
    <property type="match status" value="1"/>
</dbReference>
<dbReference type="InterPro" id="IPR036852">
    <property type="entry name" value="Peptidase_S8/S53_dom_sf"/>
</dbReference>
<feature type="active site" description="Charge relay system" evidence="4">
    <location>
        <position position="303"/>
    </location>
</feature>
<dbReference type="InterPro" id="IPR045051">
    <property type="entry name" value="SBT"/>
</dbReference>
<keyword evidence="2 4" id="KW-0378">Hydrolase</keyword>
<feature type="chain" id="PRO_5045218879" evidence="6">
    <location>
        <begin position="36"/>
        <end position="1202"/>
    </location>
</feature>